<protein>
    <recommendedName>
        <fullName evidence="5">SANT domain-containing protein</fullName>
    </recommendedName>
</protein>
<feature type="compositionally biased region" description="Basic and acidic residues" evidence="4">
    <location>
        <begin position="56"/>
        <end position="82"/>
    </location>
</feature>
<dbReference type="EMBL" id="CAJFDH010000003">
    <property type="protein sequence ID" value="CAD5213337.1"/>
    <property type="molecule type" value="Genomic_DNA"/>
</dbReference>
<feature type="coiled-coil region" evidence="3">
    <location>
        <begin position="398"/>
        <end position="436"/>
    </location>
</feature>
<dbReference type="GO" id="GO:0000785">
    <property type="term" value="C:chromatin"/>
    <property type="evidence" value="ECO:0007669"/>
    <property type="project" value="TreeGrafter"/>
</dbReference>
<comment type="similarity">
    <text evidence="2">Belongs to the N-CoR nuclear receptor corepressors family.</text>
</comment>
<organism evidence="6 7">
    <name type="scientific">Bursaphelenchus okinawaensis</name>
    <dbReference type="NCBI Taxonomy" id="465554"/>
    <lineage>
        <taxon>Eukaryota</taxon>
        <taxon>Metazoa</taxon>
        <taxon>Ecdysozoa</taxon>
        <taxon>Nematoda</taxon>
        <taxon>Chromadorea</taxon>
        <taxon>Rhabditida</taxon>
        <taxon>Tylenchina</taxon>
        <taxon>Tylenchomorpha</taxon>
        <taxon>Aphelenchoidea</taxon>
        <taxon>Aphelenchoididae</taxon>
        <taxon>Bursaphelenchus</taxon>
    </lineage>
</organism>
<dbReference type="PANTHER" id="PTHR13992">
    <property type="entry name" value="NUCLEAR RECEPTOR CO-REPRESSOR RELATED NCOR"/>
    <property type="match status" value="1"/>
</dbReference>
<dbReference type="InterPro" id="IPR017884">
    <property type="entry name" value="SANT_dom"/>
</dbReference>
<evidence type="ECO:0000256" key="2">
    <source>
        <dbReference type="ARBA" id="ARBA00010097"/>
    </source>
</evidence>
<dbReference type="EMBL" id="CAJFCW020000003">
    <property type="protein sequence ID" value="CAG9100664.1"/>
    <property type="molecule type" value="Genomic_DNA"/>
</dbReference>
<keyword evidence="3" id="KW-0175">Coiled coil</keyword>
<dbReference type="PROSITE" id="PS51293">
    <property type="entry name" value="SANT"/>
    <property type="match status" value="1"/>
</dbReference>
<dbReference type="Gene3D" id="1.10.10.60">
    <property type="entry name" value="Homeodomain-like"/>
    <property type="match status" value="1"/>
</dbReference>
<feature type="domain" description="SANT" evidence="5">
    <location>
        <begin position="528"/>
        <end position="579"/>
    </location>
</feature>
<comment type="subcellular location">
    <subcellularLocation>
        <location evidence="1">Nucleus</location>
    </subcellularLocation>
</comment>
<proteinExistence type="inferred from homology"/>
<dbReference type="GO" id="GO:0005634">
    <property type="term" value="C:nucleus"/>
    <property type="evidence" value="ECO:0007669"/>
    <property type="project" value="UniProtKB-SubCell"/>
</dbReference>
<dbReference type="SUPFAM" id="SSF46689">
    <property type="entry name" value="Homeodomain-like"/>
    <property type="match status" value="1"/>
</dbReference>
<accession>A0A811KCW8</accession>
<dbReference type="OrthoDB" id="10258692at2759"/>
<feature type="compositionally biased region" description="Polar residues" evidence="4">
    <location>
        <begin position="1236"/>
        <end position="1252"/>
    </location>
</feature>
<comment type="caution">
    <text evidence="6">The sequence shown here is derived from an EMBL/GenBank/DDBJ whole genome shotgun (WGS) entry which is preliminary data.</text>
</comment>
<feature type="region of interest" description="Disordered" evidence="4">
    <location>
        <begin position="253"/>
        <end position="282"/>
    </location>
</feature>
<dbReference type="GO" id="GO:0032991">
    <property type="term" value="C:protein-containing complex"/>
    <property type="evidence" value="ECO:0007669"/>
    <property type="project" value="UniProtKB-ARBA"/>
</dbReference>
<evidence type="ECO:0000313" key="7">
    <source>
        <dbReference type="Proteomes" id="UP000614601"/>
    </source>
</evidence>
<dbReference type="GO" id="GO:0006357">
    <property type="term" value="P:regulation of transcription by RNA polymerase II"/>
    <property type="evidence" value="ECO:0007669"/>
    <property type="project" value="TreeGrafter"/>
</dbReference>
<evidence type="ECO:0000313" key="6">
    <source>
        <dbReference type="EMBL" id="CAD5213337.1"/>
    </source>
</evidence>
<evidence type="ECO:0000256" key="4">
    <source>
        <dbReference type="SAM" id="MobiDB-lite"/>
    </source>
</evidence>
<dbReference type="PANTHER" id="PTHR13992:SF39">
    <property type="entry name" value="SMRTER, ISOFORM G"/>
    <property type="match status" value="1"/>
</dbReference>
<feature type="region of interest" description="Disordered" evidence="4">
    <location>
        <begin position="1192"/>
        <end position="1264"/>
    </location>
</feature>
<dbReference type="InterPro" id="IPR051571">
    <property type="entry name" value="N-CoR_corepressor"/>
</dbReference>
<feature type="region of interest" description="Disordered" evidence="4">
    <location>
        <begin position="1382"/>
        <end position="1401"/>
    </location>
</feature>
<feature type="compositionally biased region" description="Pro residues" evidence="4">
    <location>
        <begin position="1383"/>
        <end position="1395"/>
    </location>
</feature>
<dbReference type="Proteomes" id="UP000783686">
    <property type="component" value="Unassembled WGS sequence"/>
</dbReference>
<feature type="compositionally biased region" description="Basic and acidic residues" evidence="4">
    <location>
        <begin position="272"/>
        <end position="282"/>
    </location>
</feature>
<evidence type="ECO:0000256" key="3">
    <source>
        <dbReference type="SAM" id="Coils"/>
    </source>
</evidence>
<dbReference type="InterPro" id="IPR009057">
    <property type="entry name" value="Homeodomain-like_sf"/>
</dbReference>
<sequence>MASLMNATQGQALQNLSQQQLYDILQNFSENQKRTAGAVALAQQQAAQQAQQQQQQRERELKEQREREQKQREREQQLKREQQLQNMMRMQQQANQKAAQQAQHTPTASASTANQNQTLQNFMMLLQQQQNNRQLQPNSLISQMGNSANQTLQLQQIQQFLTPNSLSTPQMFQQYQQALLRQSQQQAAATTRADEPRRPSLMSNLQQTPQSQLNLNLLNNEQKPSNLGSITTGVPLRPNTNYGIGVSAQTATTTTLNKPAEQKAMTSQQQGLEEKREKKDVRDKIDKTEADMKVIDAQYAATKKKREQLQALIRSRKEEMERERVEAEAEARAAAAKAAANAEAIRSRIPMIEKIESENLAIIEEKVKKMNLEIPSSAPSSSLTAINERYKVIRPFLIDQLRRKNAMQTKKMKEHEEAYEAKYQQWLKRVEKAEKAPKKVARDQKNRELFEKVFPEIKKEREDRERNERHERIQQAAEGIIKTKEEKVTERSCQVPLLALNREKFAFINNNNLISDDELSRTNEAISDFVDSWTEDEKKTFNDKIRIFGKNFHALSHFYWTKTATDMVKYYYATKSEMKYKNSYPKNKKKPNKLAKPIQMPEFRDMFDHLMETCSKPDIFTHICCIICDGDMKIFKTVPSMSTEKDKLYKKILKEQELRQKMPICTKCFGSFKKTAIRCPVGTCPGGKRKQKPSRAPPTEFYDQPLETQCAIVRQLRFHPATPKICSNCYKRIQQEIENIESNPYYRQVLPVPLSKRKPAWNIHRIHKLFDLVRELGREWLLISQRLAEPQHTFKPSPRQCRAIHERLRYFWLLKERRMMLQKQAKKISKQYRRIRRSNRHLKKEESVESDIIVIEEIKPNKSVENGMDRLDASSARLLKNEDIKPIIGIKRPLQENDIVPDSIKSQLEARIKGHLSGADMGCRGQTPVDINRMGSGQTAVDITHLMQPAEMFNSSSISGSYPYPGQYGHVKSDTKDANMDSKQNAEGKNFNMNNMSTPNIMQQHHNLMAGLASQNLPKSMVHNIPQSLVNHSVQNLAHGQNMAHSAHNLAHSAQNLVTSSGQPSQLSPVGAQKSTLSSKLDLNQLSKAIQQHFPRNLQLSNSPMGFMSAHGFNTSTEETIKLLLLHFKIPVTSPNWREQLEACLQKSTQQELALLQYRINGFRQSGYEEPKCITGIGIKCPVNGVVAMAQQQASTTVQSPPAKKMKEDRPVDENRPNRKSGLATAVLDQTKRPQAAQNAKQLAPPNNTHRPASTPLVEDSERKPLKQELANIQQARTPDPSLAMEVDVELNTRDVPKKVLSSTGLSTKIKQNTTENTAPIYEELSDSDSDQSRPPSANGTSQVVIEKNIKDWPPMVNMWNLEPEDLEKIRAVRVPLIKLPPIKYPEPGQLPSPPYEDLSD</sequence>
<feature type="region of interest" description="Disordered" evidence="4">
    <location>
        <begin position="50"/>
        <end position="112"/>
    </location>
</feature>
<name>A0A811KCW8_9BILA</name>
<feature type="compositionally biased region" description="Low complexity" evidence="4">
    <location>
        <begin position="83"/>
        <end position="103"/>
    </location>
</feature>
<evidence type="ECO:0000259" key="5">
    <source>
        <dbReference type="PROSITE" id="PS51293"/>
    </source>
</evidence>
<feature type="region of interest" description="Disordered" evidence="4">
    <location>
        <begin position="183"/>
        <end position="208"/>
    </location>
</feature>
<feature type="compositionally biased region" description="Basic and acidic residues" evidence="4">
    <location>
        <begin position="1205"/>
        <end position="1217"/>
    </location>
</feature>
<dbReference type="Proteomes" id="UP000614601">
    <property type="component" value="Unassembled WGS sequence"/>
</dbReference>
<evidence type="ECO:0000256" key="1">
    <source>
        <dbReference type="ARBA" id="ARBA00004123"/>
    </source>
</evidence>
<reference evidence="6" key="1">
    <citation type="submission" date="2020-09" db="EMBL/GenBank/DDBJ databases">
        <authorList>
            <person name="Kikuchi T."/>
        </authorList>
    </citation>
    <scope>NUCLEOTIDE SEQUENCE</scope>
    <source>
        <strain evidence="6">SH1</strain>
    </source>
</reference>
<gene>
    <name evidence="6" type="ORF">BOKJ2_LOCUS5042</name>
</gene>
<keyword evidence="7" id="KW-1185">Reference proteome</keyword>